<gene>
    <name evidence="1" type="ORF">HHL10_07370</name>
</gene>
<dbReference type="EMBL" id="JABBFW010000004">
    <property type="protein sequence ID" value="NML14793.1"/>
    <property type="molecule type" value="Genomic_DNA"/>
</dbReference>
<dbReference type="Pfam" id="PF02482">
    <property type="entry name" value="Ribosomal_S30AE"/>
    <property type="match status" value="1"/>
</dbReference>
<dbReference type="SUPFAM" id="SSF69754">
    <property type="entry name" value="Ribosome binding protein Y (YfiA homologue)"/>
    <property type="match status" value="1"/>
</dbReference>
<dbReference type="AlphaFoldDB" id="A0A848F8X9"/>
<evidence type="ECO:0000313" key="2">
    <source>
        <dbReference type="Proteomes" id="UP000574067"/>
    </source>
</evidence>
<reference evidence="1 2" key="1">
    <citation type="submission" date="2020-04" db="EMBL/GenBank/DDBJ databases">
        <title>Azohydromonas sp. isolated from soil.</title>
        <authorList>
            <person name="Dahal R.H."/>
        </authorList>
    </citation>
    <scope>NUCLEOTIDE SEQUENCE [LARGE SCALE GENOMIC DNA]</scope>
    <source>
        <strain evidence="1 2">G-1-1-14</strain>
    </source>
</reference>
<organism evidence="1 2">
    <name type="scientific">Azohydromonas caseinilytica</name>
    <dbReference type="NCBI Taxonomy" id="2728836"/>
    <lineage>
        <taxon>Bacteria</taxon>
        <taxon>Pseudomonadati</taxon>
        <taxon>Pseudomonadota</taxon>
        <taxon>Betaproteobacteria</taxon>
        <taxon>Burkholderiales</taxon>
        <taxon>Sphaerotilaceae</taxon>
        <taxon>Azohydromonas</taxon>
    </lineage>
</organism>
<dbReference type="RefSeq" id="WP_169159707.1">
    <property type="nucleotide sequence ID" value="NZ_JABBFW010000004.1"/>
</dbReference>
<protein>
    <submittedName>
        <fullName evidence="1">HPF/RaiA family ribosome-associated protein</fullName>
    </submittedName>
</protein>
<dbReference type="Gene3D" id="3.30.160.100">
    <property type="entry name" value="Ribosome hibernation promotion factor-like"/>
    <property type="match status" value="1"/>
</dbReference>
<name>A0A848F8X9_9BURK</name>
<dbReference type="InterPro" id="IPR003489">
    <property type="entry name" value="RHF/RaiA"/>
</dbReference>
<keyword evidence="2" id="KW-1185">Reference proteome</keyword>
<accession>A0A848F8X9</accession>
<proteinExistence type="predicted"/>
<sequence length="123" mass="13580">MQVQVNTDDHVPGREDMEREIELLLNSSLDRYLDQITRVEVHLSDSNAAKLGDDDKRCLMEARAAGHGQLTASHQAGDMRAAIDGCIDKLLRVLDSSLGKALDKTKNARETIRRDGLDALPEA</sequence>
<evidence type="ECO:0000313" key="1">
    <source>
        <dbReference type="EMBL" id="NML14793.1"/>
    </source>
</evidence>
<dbReference type="InterPro" id="IPR036567">
    <property type="entry name" value="RHF-like"/>
</dbReference>
<dbReference type="Proteomes" id="UP000574067">
    <property type="component" value="Unassembled WGS sequence"/>
</dbReference>
<comment type="caution">
    <text evidence="1">The sequence shown here is derived from an EMBL/GenBank/DDBJ whole genome shotgun (WGS) entry which is preliminary data.</text>
</comment>